<evidence type="ECO:0000313" key="1">
    <source>
        <dbReference type="EMBL" id="GBP77891.1"/>
    </source>
</evidence>
<accession>A0A4C1YN54</accession>
<reference evidence="1 2" key="1">
    <citation type="journal article" date="2019" name="Commun. Biol.">
        <title>The bagworm genome reveals a unique fibroin gene that provides high tensile strength.</title>
        <authorList>
            <person name="Kono N."/>
            <person name="Nakamura H."/>
            <person name="Ohtoshi R."/>
            <person name="Tomita M."/>
            <person name="Numata K."/>
            <person name="Arakawa K."/>
        </authorList>
    </citation>
    <scope>NUCLEOTIDE SEQUENCE [LARGE SCALE GENOMIC DNA]</scope>
</reference>
<dbReference type="Proteomes" id="UP000299102">
    <property type="component" value="Unassembled WGS sequence"/>
</dbReference>
<gene>
    <name evidence="1" type="ORF">EVAR_54274_1</name>
</gene>
<organism evidence="1 2">
    <name type="scientific">Eumeta variegata</name>
    <name type="common">Bagworm moth</name>
    <name type="synonym">Eumeta japonica</name>
    <dbReference type="NCBI Taxonomy" id="151549"/>
    <lineage>
        <taxon>Eukaryota</taxon>
        <taxon>Metazoa</taxon>
        <taxon>Ecdysozoa</taxon>
        <taxon>Arthropoda</taxon>
        <taxon>Hexapoda</taxon>
        <taxon>Insecta</taxon>
        <taxon>Pterygota</taxon>
        <taxon>Neoptera</taxon>
        <taxon>Endopterygota</taxon>
        <taxon>Lepidoptera</taxon>
        <taxon>Glossata</taxon>
        <taxon>Ditrysia</taxon>
        <taxon>Tineoidea</taxon>
        <taxon>Psychidae</taxon>
        <taxon>Oiketicinae</taxon>
        <taxon>Eumeta</taxon>
    </lineage>
</organism>
<name>A0A4C1YN54_EUMVA</name>
<dbReference type="EMBL" id="BGZK01001352">
    <property type="protein sequence ID" value="GBP77891.1"/>
    <property type="molecule type" value="Genomic_DNA"/>
</dbReference>
<sequence length="80" mass="9107">MSDFQGLMMEPEEGSPVRCRPLGCEIGHLMRDCDLMEVIGGDRREGRHGEKIEVTDGGVDHRKPISLDEMKHRKLETETE</sequence>
<evidence type="ECO:0000313" key="2">
    <source>
        <dbReference type="Proteomes" id="UP000299102"/>
    </source>
</evidence>
<proteinExistence type="predicted"/>
<protein>
    <submittedName>
        <fullName evidence="1">Uncharacterized protein</fullName>
    </submittedName>
</protein>
<dbReference type="AlphaFoldDB" id="A0A4C1YN54"/>
<comment type="caution">
    <text evidence="1">The sequence shown here is derived from an EMBL/GenBank/DDBJ whole genome shotgun (WGS) entry which is preliminary data.</text>
</comment>
<keyword evidence="2" id="KW-1185">Reference proteome</keyword>